<accession>A0ABT8LGT9</accession>
<evidence type="ECO:0000313" key="2">
    <source>
        <dbReference type="Proteomes" id="UP001172083"/>
    </source>
</evidence>
<evidence type="ECO:0000313" key="1">
    <source>
        <dbReference type="EMBL" id="MDN5217018.1"/>
    </source>
</evidence>
<keyword evidence="2" id="KW-1185">Reference proteome</keyword>
<dbReference type="EMBL" id="JAUJEB010000012">
    <property type="protein sequence ID" value="MDN5217018.1"/>
    <property type="molecule type" value="Genomic_DNA"/>
</dbReference>
<dbReference type="Proteomes" id="UP001172083">
    <property type="component" value="Unassembled WGS sequence"/>
</dbReference>
<name>A0ABT8LGT9_9BACT</name>
<protein>
    <submittedName>
        <fullName evidence="1">Uncharacterized protein</fullName>
    </submittedName>
</protein>
<proteinExistence type="predicted"/>
<organism evidence="1 2">
    <name type="scientific">Agaribacillus aureus</name>
    <dbReference type="NCBI Taxonomy" id="3051825"/>
    <lineage>
        <taxon>Bacteria</taxon>
        <taxon>Pseudomonadati</taxon>
        <taxon>Bacteroidota</taxon>
        <taxon>Cytophagia</taxon>
        <taxon>Cytophagales</taxon>
        <taxon>Splendidivirgaceae</taxon>
        <taxon>Agaribacillus</taxon>
    </lineage>
</organism>
<sequence length="62" mass="6643">MKPRTSDLLSGCVLHNSSDDITTLPSHMEASPRITQTGLATSLAPAIYFDDSGNGLAPTWWP</sequence>
<comment type="caution">
    <text evidence="1">The sequence shown here is derived from an EMBL/GenBank/DDBJ whole genome shotgun (WGS) entry which is preliminary data.</text>
</comment>
<reference evidence="1" key="1">
    <citation type="submission" date="2023-06" db="EMBL/GenBank/DDBJ databases">
        <title>Genomic of Agaribacillus aureum.</title>
        <authorList>
            <person name="Wang G."/>
        </authorList>
    </citation>
    <scope>NUCLEOTIDE SEQUENCE</scope>
    <source>
        <strain evidence="1">BMA12</strain>
    </source>
</reference>
<gene>
    <name evidence="1" type="ORF">QQ020_33415</name>
</gene>